<evidence type="ECO:0000313" key="9">
    <source>
        <dbReference type="Proteomes" id="UP000032680"/>
    </source>
</evidence>
<keyword evidence="2" id="KW-1003">Cell membrane</keyword>
<name>A0A0D6P5L8_9PROT</name>
<keyword evidence="9" id="KW-1185">Reference proteome</keyword>
<sequence length="322" mass="34708">MTPAWRLAAAGLGGLLAIGIGIDLALGPRRHRDRRAAQRLAALAARHARRTAPPPRAGRARLTASRQGPALLHRFAHIVGYDPVLADRYAVPWWIVLPVALLLARVVAALFMLLFGPAAIAFVPLGWVLFCRSTFHILGTRHTGRLLAQFPDALAMIVRAVRVGIPVAEGVAMVAREAPQPTAAAFAHVSSRLAMGVTIDEALRDMADRNRLAEYRFFATALALQSQTGGGLTETLENLAEVIRRRVAMRARGHALAAEARMSIYVLGALPFVAGGALYLLRPDYVEPLVYDPGGRKVLAAAILTLATGLWAMQTIIRRTLA</sequence>
<dbReference type="Pfam" id="PF00482">
    <property type="entry name" value="T2SSF"/>
    <property type="match status" value="1"/>
</dbReference>
<dbReference type="AlphaFoldDB" id="A0A0D6P5L8"/>
<feature type="transmembrane region" description="Helical" evidence="6">
    <location>
        <begin position="262"/>
        <end position="282"/>
    </location>
</feature>
<protein>
    <submittedName>
        <fullName evidence="8">Secretion system type II protein</fullName>
    </submittedName>
</protein>
<comment type="caution">
    <text evidence="8">The sequence shown here is derived from an EMBL/GenBank/DDBJ whole genome shotgun (WGS) entry which is preliminary data.</text>
</comment>
<dbReference type="EMBL" id="BANB01000131">
    <property type="protein sequence ID" value="GAN76616.1"/>
    <property type="molecule type" value="Genomic_DNA"/>
</dbReference>
<feature type="transmembrane region" description="Helical" evidence="6">
    <location>
        <begin position="119"/>
        <end position="138"/>
    </location>
</feature>
<dbReference type="RefSeq" id="WP_048860467.1">
    <property type="nucleotide sequence ID" value="NZ_BANB01000131.1"/>
</dbReference>
<evidence type="ECO:0000256" key="3">
    <source>
        <dbReference type="ARBA" id="ARBA00022692"/>
    </source>
</evidence>
<feature type="transmembrane region" description="Helical" evidence="6">
    <location>
        <begin position="93"/>
        <end position="113"/>
    </location>
</feature>
<keyword evidence="5 6" id="KW-0472">Membrane</keyword>
<dbReference type="InterPro" id="IPR018076">
    <property type="entry name" value="T2SS_GspF_dom"/>
</dbReference>
<dbReference type="Proteomes" id="UP000032680">
    <property type="component" value="Unassembled WGS sequence"/>
</dbReference>
<gene>
    <name evidence="8" type="ORF">Asru_0131_08</name>
</gene>
<feature type="domain" description="Type II secretion system protein GspF" evidence="7">
    <location>
        <begin position="156"/>
        <end position="275"/>
    </location>
</feature>
<evidence type="ECO:0000256" key="2">
    <source>
        <dbReference type="ARBA" id="ARBA00022475"/>
    </source>
</evidence>
<keyword evidence="4 6" id="KW-1133">Transmembrane helix</keyword>
<accession>A0A0D6P5L8</accession>
<evidence type="ECO:0000256" key="4">
    <source>
        <dbReference type="ARBA" id="ARBA00022989"/>
    </source>
</evidence>
<feature type="transmembrane region" description="Helical" evidence="6">
    <location>
        <begin position="6"/>
        <end position="26"/>
    </location>
</feature>
<keyword evidence="3 6" id="KW-0812">Transmembrane</keyword>
<feature type="transmembrane region" description="Helical" evidence="6">
    <location>
        <begin position="298"/>
        <end position="317"/>
    </location>
</feature>
<dbReference type="PANTHER" id="PTHR35007:SF1">
    <property type="entry name" value="PILUS ASSEMBLY PROTEIN"/>
    <property type="match status" value="1"/>
</dbReference>
<evidence type="ECO:0000256" key="5">
    <source>
        <dbReference type="ARBA" id="ARBA00023136"/>
    </source>
</evidence>
<dbReference type="InterPro" id="IPR042094">
    <property type="entry name" value="T2SS_GspF_sf"/>
</dbReference>
<dbReference type="PANTHER" id="PTHR35007">
    <property type="entry name" value="INTEGRAL MEMBRANE PROTEIN-RELATED"/>
    <property type="match status" value="1"/>
</dbReference>
<evidence type="ECO:0000259" key="7">
    <source>
        <dbReference type="Pfam" id="PF00482"/>
    </source>
</evidence>
<reference evidence="8 9" key="1">
    <citation type="submission" date="2012-11" db="EMBL/GenBank/DDBJ databases">
        <title>Whole genome sequence of Acidisphaera rubrifaciens HS-AP3.</title>
        <authorList>
            <person name="Azuma Y."/>
            <person name="Higashiura N."/>
            <person name="Hirakawa H."/>
            <person name="Matsushita K."/>
        </authorList>
    </citation>
    <scope>NUCLEOTIDE SEQUENCE [LARGE SCALE GENOMIC DNA]</scope>
    <source>
        <strain evidence="8 9">HS-AP3</strain>
    </source>
</reference>
<comment type="subcellular location">
    <subcellularLocation>
        <location evidence="1">Cell membrane</location>
        <topology evidence="1">Multi-pass membrane protein</topology>
    </subcellularLocation>
</comment>
<organism evidence="8 9">
    <name type="scientific">Acidisphaera rubrifaciens HS-AP3</name>
    <dbReference type="NCBI Taxonomy" id="1231350"/>
    <lineage>
        <taxon>Bacteria</taxon>
        <taxon>Pseudomonadati</taxon>
        <taxon>Pseudomonadota</taxon>
        <taxon>Alphaproteobacteria</taxon>
        <taxon>Acetobacterales</taxon>
        <taxon>Acetobacteraceae</taxon>
        <taxon>Acidisphaera</taxon>
    </lineage>
</organism>
<dbReference type="Gene3D" id="1.20.81.30">
    <property type="entry name" value="Type II secretion system (T2SS), domain F"/>
    <property type="match status" value="1"/>
</dbReference>
<dbReference type="GO" id="GO:0005886">
    <property type="term" value="C:plasma membrane"/>
    <property type="evidence" value="ECO:0007669"/>
    <property type="project" value="UniProtKB-SubCell"/>
</dbReference>
<proteinExistence type="predicted"/>
<dbReference type="OrthoDB" id="9803381at2"/>
<evidence type="ECO:0000256" key="6">
    <source>
        <dbReference type="SAM" id="Phobius"/>
    </source>
</evidence>
<evidence type="ECO:0000256" key="1">
    <source>
        <dbReference type="ARBA" id="ARBA00004651"/>
    </source>
</evidence>
<evidence type="ECO:0000313" key="8">
    <source>
        <dbReference type="EMBL" id="GAN76616.1"/>
    </source>
</evidence>